<evidence type="ECO:0000313" key="3">
    <source>
        <dbReference type="Proteomes" id="UP000051048"/>
    </source>
</evidence>
<dbReference type="PATRIC" id="fig|1423740.3.peg.1951"/>
<dbReference type="PANTHER" id="PTHR40086">
    <property type="entry name" value="PHOSPHOTRANSFERASE YTMP-RELATED"/>
    <property type="match status" value="1"/>
</dbReference>
<keyword evidence="2" id="KW-0418">Kinase</keyword>
<dbReference type="InterPro" id="IPR052077">
    <property type="entry name" value="CcrZ_PhaseVar_Mediator"/>
</dbReference>
<gene>
    <name evidence="2" type="ORF">FC36_GL001808</name>
</gene>
<name>A0A0R1T639_9LACO</name>
<dbReference type="Gene3D" id="3.30.200.20">
    <property type="entry name" value="Phosphorylase Kinase, domain 1"/>
    <property type="match status" value="1"/>
</dbReference>
<proteinExistence type="predicted"/>
<dbReference type="RefSeq" id="WP_025020845.1">
    <property type="nucleotide sequence ID" value="NZ_AZFH01000192.1"/>
</dbReference>
<dbReference type="EMBL" id="AZFH01000192">
    <property type="protein sequence ID" value="KRL76816.1"/>
    <property type="molecule type" value="Genomic_DNA"/>
</dbReference>
<dbReference type="SUPFAM" id="SSF56112">
    <property type="entry name" value="Protein kinase-like (PK-like)"/>
    <property type="match status" value="1"/>
</dbReference>
<dbReference type="Proteomes" id="UP000051048">
    <property type="component" value="Unassembled WGS sequence"/>
</dbReference>
<dbReference type="OrthoDB" id="9803871at2"/>
<dbReference type="STRING" id="1423740.FC36_GL001808"/>
<evidence type="ECO:0000259" key="1">
    <source>
        <dbReference type="Pfam" id="PF01636"/>
    </source>
</evidence>
<dbReference type="AlphaFoldDB" id="A0A0R1T639"/>
<organism evidence="2 3">
    <name type="scientific">Ligilactobacillus equi DSM 15833 = JCM 10991</name>
    <dbReference type="NCBI Taxonomy" id="1423740"/>
    <lineage>
        <taxon>Bacteria</taxon>
        <taxon>Bacillati</taxon>
        <taxon>Bacillota</taxon>
        <taxon>Bacilli</taxon>
        <taxon>Lactobacillales</taxon>
        <taxon>Lactobacillaceae</taxon>
        <taxon>Ligilactobacillus</taxon>
    </lineage>
</organism>
<dbReference type="GO" id="GO:0016301">
    <property type="term" value="F:kinase activity"/>
    <property type="evidence" value="ECO:0007669"/>
    <property type="project" value="UniProtKB-KW"/>
</dbReference>
<dbReference type="InterPro" id="IPR002575">
    <property type="entry name" value="Aminoglycoside_PTrfase"/>
</dbReference>
<comment type="caution">
    <text evidence="2">The sequence shown here is derived from an EMBL/GenBank/DDBJ whole genome shotgun (WGS) entry which is preliminary data.</text>
</comment>
<dbReference type="Gene3D" id="3.90.1200.10">
    <property type="match status" value="1"/>
</dbReference>
<accession>A0A0R1T639</accession>
<dbReference type="InterPro" id="IPR011009">
    <property type="entry name" value="Kinase-like_dom_sf"/>
</dbReference>
<evidence type="ECO:0000313" key="2">
    <source>
        <dbReference type="EMBL" id="KRL76816.1"/>
    </source>
</evidence>
<dbReference type="CDD" id="cd05151">
    <property type="entry name" value="ChoK-like"/>
    <property type="match status" value="1"/>
</dbReference>
<protein>
    <submittedName>
        <fullName evidence="2">Choline kinase</fullName>
    </submittedName>
</protein>
<keyword evidence="2" id="KW-0808">Transferase</keyword>
<sequence>MTTSEVRALLVELLGGKTEDFQDVVAWSGGMTNQSFLFTWHSKRYILRVPGSLGRQEQEVKVYQTLKDLQICEPVIYWQHGYKIAEFIPGARNCQADNWEEVSACIGLLKQVHQSNLKVTWGVDLYQEINFYETLMRENPYPDYVATKQRVWGLRDLIQQYQKPAVLCHLDAHPDNFVLGKRWYLIDWEYAAMQDPDLDLAMFALYAGYDLAMINALIATYYPEGCAREVRWKIYAYLATAGLLWSNWAVASGQDLGEYGQRQYRYAQEYSQLVTDILERKIKCQE</sequence>
<dbReference type="PANTHER" id="PTHR40086:SF1">
    <property type="entry name" value="CELL CYCLE REGULATOR CCRZ"/>
    <property type="match status" value="1"/>
</dbReference>
<dbReference type="Pfam" id="PF01636">
    <property type="entry name" value="APH"/>
    <property type="match status" value="1"/>
</dbReference>
<reference evidence="2 3" key="1">
    <citation type="journal article" date="2015" name="Genome Announc.">
        <title>Expanding the biotechnology potential of lactobacilli through comparative genomics of 213 strains and associated genera.</title>
        <authorList>
            <person name="Sun Z."/>
            <person name="Harris H.M."/>
            <person name="McCann A."/>
            <person name="Guo C."/>
            <person name="Argimon S."/>
            <person name="Zhang W."/>
            <person name="Yang X."/>
            <person name="Jeffery I.B."/>
            <person name="Cooney J.C."/>
            <person name="Kagawa T.F."/>
            <person name="Liu W."/>
            <person name="Song Y."/>
            <person name="Salvetti E."/>
            <person name="Wrobel A."/>
            <person name="Rasinkangas P."/>
            <person name="Parkhill J."/>
            <person name="Rea M.C."/>
            <person name="O'Sullivan O."/>
            <person name="Ritari J."/>
            <person name="Douillard F.P."/>
            <person name="Paul Ross R."/>
            <person name="Yang R."/>
            <person name="Briner A.E."/>
            <person name="Felis G.E."/>
            <person name="de Vos W.M."/>
            <person name="Barrangou R."/>
            <person name="Klaenhammer T.R."/>
            <person name="Caufield P.W."/>
            <person name="Cui Y."/>
            <person name="Zhang H."/>
            <person name="O'Toole P.W."/>
        </authorList>
    </citation>
    <scope>NUCLEOTIDE SEQUENCE [LARGE SCALE GENOMIC DNA]</scope>
    <source>
        <strain evidence="2 3">DSM 15833</strain>
    </source>
</reference>
<feature type="domain" description="Aminoglycoside phosphotransferase" evidence="1">
    <location>
        <begin position="27"/>
        <end position="221"/>
    </location>
</feature>